<keyword evidence="10" id="KW-0472">Membrane</keyword>
<organism evidence="11">
    <name type="scientific">Ralstonia solanacearum</name>
    <name type="common">Pseudomonas solanacearum</name>
    <dbReference type="NCBI Taxonomy" id="305"/>
    <lineage>
        <taxon>Bacteria</taxon>
        <taxon>Pseudomonadati</taxon>
        <taxon>Pseudomonadota</taxon>
        <taxon>Betaproteobacteria</taxon>
        <taxon>Burkholderiales</taxon>
        <taxon>Burkholderiaceae</taxon>
        <taxon>Ralstonia</taxon>
        <taxon>Ralstonia solanacearum species complex</taxon>
    </lineage>
</organism>
<dbReference type="EMBL" id="LN899827">
    <property type="protein sequence ID" value="CUV47274.1"/>
    <property type="molecule type" value="Genomic_DNA"/>
</dbReference>
<dbReference type="Pfam" id="PF00367">
    <property type="entry name" value="PTS_EIIB"/>
    <property type="match status" value="1"/>
</dbReference>
<comment type="subcellular location">
    <subcellularLocation>
        <location evidence="1">Cell membrane</location>
        <topology evidence="1">Multi-pass membrane protein</topology>
    </subcellularLocation>
</comment>
<evidence type="ECO:0000256" key="1">
    <source>
        <dbReference type="ARBA" id="ARBA00004651"/>
    </source>
</evidence>
<dbReference type="GO" id="GO:0090589">
    <property type="term" value="F:protein-phosphocysteine-trehalose phosphotransferase system transporter activity"/>
    <property type="evidence" value="ECO:0007669"/>
    <property type="project" value="TreeGrafter"/>
</dbReference>
<gene>
    <name evidence="11" type="primary">scrA</name>
    <name evidence="11" type="ORF">TO10_v1_900036</name>
</gene>
<keyword evidence="4" id="KW-0762">Sugar transport</keyword>
<evidence type="ECO:0000256" key="5">
    <source>
        <dbReference type="ARBA" id="ARBA00022679"/>
    </source>
</evidence>
<name>A0A0S4WLZ3_RALSL</name>
<evidence type="ECO:0000256" key="8">
    <source>
        <dbReference type="ARBA" id="ARBA00022777"/>
    </source>
</evidence>
<dbReference type="InterPro" id="IPR003352">
    <property type="entry name" value="PTS_EIIC"/>
</dbReference>
<evidence type="ECO:0000256" key="3">
    <source>
        <dbReference type="ARBA" id="ARBA00022475"/>
    </source>
</evidence>
<dbReference type="SUPFAM" id="SSF55604">
    <property type="entry name" value="Glucose permease domain IIB"/>
    <property type="match status" value="1"/>
</dbReference>
<dbReference type="InterPro" id="IPR050558">
    <property type="entry name" value="PTS_Sugar-Specific_Components"/>
</dbReference>
<dbReference type="PANTHER" id="PTHR30175:SF7">
    <property type="entry name" value="NEGATIVE REGULATOR OF SACY ACTIVITY"/>
    <property type="match status" value="1"/>
</dbReference>
<evidence type="ECO:0000256" key="6">
    <source>
        <dbReference type="ARBA" id="ARBA00022683"/>
    </source>
</evidence>
<dbReference type="NCBIfam" id="TIGR01996">
    <property type="entry name" value="PTS-II-BC-sucr"/>
    <property type="match status" value="1"/>
</dbReference>
<dbReference type="CDD" id="cd00212">
    <property type="entry name" value="PTS_IIB_glc"/>
    <property type="match status" value="1"/>
</dbReference>
<keyword evidence="9" id="KW-1133">Transmembrane helix</keyword>
<keyword evidence="2" id="KW-0813">Transport</keyword>
<evidence type="ECO:0000256" key="7">
    <source>
        <dbReference type="ARBA" id="ARBA00022692"/>
    </source>
</evidence>
<keyword evidence="8" id="KW-0418">Kinase</keyword>
<dbReference type="GO" id="GO:0005886">
    <property type="term" value="C:plasma membrane"/>
    <property type="evidence" value="ECO:0007669"/>
    <property type="project" value="UniProtKB-SubCell"/>
</dbReference>
<evidence type="ECO:0000256" key="10">
    <source>
        <dbReference type="ARBA" id="ARBA00023136"/>
    </source>
</evidence>
<reference evidence="11" key="1">
    <citation type="submission" date="2015-10" db="EMBL/GenBank/DDBJ databases">
        <authorList>
            <person name="Gilbert D.G."/>
        </authorList>
    </citation>
    <scope>NUCLEOTIDE SEQUENCE</scope>
    <source>
        <strain evidence="11">Phyl III-seqv23</strain>
    </source>
</reference>
<proteinExistence type="predicted"/>
<dbReference type="InterPro" id="IPR018113">
    <property type="entry name" value="PTrfase_EIIB_Cys"/>
</dbReference>
<dbReference type="Pfam" id="PF02378">
    <property type="entry name" value="PTS_EIIC"/>
    <property type="match status" value="1"/>
</dbReference>
<dbReference type="GO" id="GO:0016301">
    <property type="term" value="F:kinase activity"/>
    <property type="evidence" value="ECO:0007669"/>
    <property type="project" value="UniProtKB-KW"/>
</dbReference>
<dbReference type="PROSITE" id="PS51103">
    <property type="entry name" value="PTS_EIIC_TYPE_1"/>
    <property type="match status" value="1"/>
</dbReference>
<keyword evidence="5 11" id="KW-0808">Transferase</keyword>
<dbReference type="GO" id="GO:0015771">
    <property type="term" value="P:trehalose transport"/>
    <property type="evidence" value="ECO:0007669"/>
    <property type="project" value="TreeGrafter"/>
</dbReference>
<dbReference type="GO" id="GO:0009401">
    <property type="term" value="P:phosphoenolpyruvate-dependent sugar phosphotransferase system"/>
    <property type="evidence" value="ECO:0007669"/>
    <property type="project" value="UniProtKB-KW"/>
</dbReference>
<keyword evidence="3" id="KW-1003">Cell membrane</keyword>
<dbReference type="InterPro" id="IPR036878">
    <property type="entry name" value="Glu_permease_IIB"/>
</dbReference>
<dbReference type="PANTHER" id="PTHR30175">
    <property type="entry name" value="PHOSPHOTRANSFERASE SYSTEM TRANSPORT PROTEIN"/>
    <property type="match status" value="1"/>
</dbReference>
<dbReference type="AlphaFoldDB" id="A0A0S4WLZ3"/>
<sequence length="480" mass="50422">MWYRYHVNDEQETTEMNEQETAQALLPLLGGPDNVVSLAHCATRLRLVVRDAAKVDHGAITALALVKGAFSNAGQVQIVIGQGTVNRVHDALQPLLNSTAAASLEDVKREATTRLNPVQRLARTLSDIFVPIIPVIVASGLLMGVLGMLRSMGWAEGSNALFQIFDIFASTAFVFLPILIAFSAGKSFGVSPFLAAALAGILIHPALQNAWTLGSGVREYWDLFGVPVAKVGYQGTVLPVLFAVWIMARIERLVRRVVPTGVDLIFTPFLTLLISGAIALTVVGPIGRALGDALSFGLQWVYQHGGPLAGLVFGGLYSAIVVTGVHHSFHAIEAGLLANPSIGVNFLLPIWSMANIAQGGAALAVFSVSRDDKIRQIALPAALSCLMGITEAAIFGINLRFFRPFIAAAVGGAVAGGWVVATHVGMTGIALTGFPGLAIVQPGSLVNYLIGAGIAFSVAFVCARLACLKVTVPFGEKSGA</sequence>
<dbReference type="PROSITE" id="PS51098">
    <property type="entry name" value="PTS_EIIB_TYPE_1"/>
    <property type="match status" value="1"/>
</dbReference>
<dbReference type="GO" id="GO:0008982">
    <property type="term" value="F:protein-N(PI)-phosphohistidine-sugar phosphotransferase activity"/>
    <property type="evidence" value="ECO:0007669"/>
    <property type="project" value="InterPro"/>
</dbReference>
<dbReference type="PATRIC" id="fig|305.109.peg.4455"/>
<dbReference type="FunFam" id="3.30.1360.60:FF:000001">
    <property type="entry name" value="PTS system glucose-specific IIBC component PtsG"/>
    <property type="match status" value="1"/>
</dbReference>
<keyword evidence="7" id="KW-0812">Transmembrane</keyword>
<evidence type="ECO:0000256" key="2">
    <source>
        <dbReference type="ARBA" id="ARBA00022448"/>
    </source>
</evidence>
<evidence type="ECO:0000256" key="4">
    <source>
        <dbReference type="ARBA" id="ARBA00022597"/>
    </source>
</evidence>
<dbReference type="InterPro" id="IPR013013">
    <property type="entry name" value="PTS_EIIC_1"/>
</dbReference>
<dbReference type="InterPro" id="IPR001996">
    <property type="entry name" value="PTS_IIB_1"/>
</dbReference>
<keyword evidence="6" id="KW-0598">Phosphotransferase system</keyword>
<evidence type="ECO:0000313" key="11">
    <source>
        <dbReference type="EMBL" id="CUV47274.1"/>
    </source>
</evidence>
<dbReference type="InterPro" id="IPR010973">
    <property type="entry name" value="PTS_IIBC_sucr"/>
</dbReference>
<accession>A0A0S4WLZ3</accession>
<dbReference type="PROSITE" id="PS01035">
    <property type="entry name" value="PTS_EIIB_TYPE_1_CYS"/>
    <property type="match status" value="1"/>
</dbReference>
<dbReference type="EC" id="2.7.1.69" evidence="11"/>
<dbReference type="Gene3D" id="3.30.1360.60">
    <property type="entry name" value="Glucose permease domain IIB"/>
    <property type="match status" value="1"/>
</dbReference>
<evidence type="ECO:0000256" key="9">
    <source>
        <dbReference type="ARBA" id="ARBA00022989"/>
    </source>
</evidence>
<protein>
    <submittedName>
        <fullName evidence="11">PTS system sucrose-specific EIIBC component</fullName>
        <ecNumber evidence="11">2.7.1.69</ecNumber>
    </submittedName>
</protein>